<dbReference type="AlphaFoldDB" id="A0A8X8WUH0"/>
<accession>A0A8X8WUH0</accession>
<proteinExistence type="predicted"/>
<dbReference type="EMBL" id="PNBA02000014">
    <property type="protein sequence ID" value="KAG6401029.1"/>
    <property type="molecule type" value="Genomic_DNA"/>
</dbReference>
<sequence>MKIAATTSCNMMAVIAEVEVDEEETVSSLKTALADEELDVPELVEVVQNMFKVTAQITQLAEEGLPFDIHTSILPKNSALEICSFTSIGRNHNPPDTENSMISVGSRAGAAQLCATKSAYKDHNPIIGTSFNSVRCITSDEFNKAIDVEEIVKSAMADYMECGGDDAADEFYLEASGKNQLQIRITSSVSRMYDNELDEETVVKSAVEAFMECDEVDEDFVTPFVNKSEPKLGKDLVVYANEQLYTVVESNGKIDDANKLNEFATNLDKEVSEIPNFKWGDIDMRTFFCKYLSRIGCHNQCKTMINLPIQRLKMSWKTTDNIDDNGVYLLRHLEVYMGEREGHWNCGLSTRNRVVLQY</sequence>
<evidence type="ECO:0000313" key="2">
    <source>
        <dbReference type="Proteomes" id="UP000298416"/>
    </source>
</evidence>
<dbReference type="Proteomes" id="UP000298416">
    <property type="component" value="Unassembled WGS sequence"/>
</dbReference>
<gene>
    <name evidence="1" type="ORF">SASPL_137874</name>
</gene>
<name>A0A8X8WUH0_SALSN</name>
<protein>
    <submittedName>
        <fullName evidence="1">Uncharacterized protein</fullName>
    </submittedName>
</protein>
<comment type="caution">
    <text evidence="1">The sequence shown here is derived from an EMBL/GenBank/DDBJ whole genome shotgun (WGS) entry which is preliminary data.</text>
</comment>
<evidence type="ECO:0000313" key="1">
    <source>
        <dbReference type="EMBL" id="KAG6401029.1"/>
    </source>
</evidence>
<reference evidence="1" key="1">
    <citation type="submission" date="2018-01" db="EMBL/GenBank/DDBJ databases">
        <authorList>
            <person name="Mao J.F."/>
        </authorList>
    </citation>
    <scope>NUCLEOTIDE SEQUENCE</scope>
    <source>
        <strain evidence="1">Huo1</strain>
        <tissue evidence="1">Leaf</tissue>
    </source>
</reference>
<reference evidence="1" key="2">
    <citation type="submission" date="2020-08" db="EMBL/GenBank/DDBJ databases">
        <title>Plant Genome Project.</title>
        <authorList>
            <person name="Zhang R.-G."/>
        </authorList>
    </citation>
    <scope>NUCLEOTIDE SEQUENCE</scope>
    <source>
        <strain evidence="1">Huo1</strain>
        <tissue evidence="1">Leaf</tissue>
    </source>
</reference>
<organism evidence="1">
    <name type="scientific">Salvia splendens</name>
    <name type="common">Scarlet sage</name>
    <dbReference type="NCBI Taxonomy" id="180675"/>
    <lineage>
        <taxon>Eukaryota</taxon>
        <taxon>Viridiplantae</taxon>
        <taxon>Streptophyta</taxon>
        <taxon>Embryophyta</taxon>
        <taxon>Tracheophyta</taxon>
        <taxon>Spermatophyta</taxon>
        <taxon>Magnoliopsida</taxon>
        <taxon>eudicotyledons</taxon>
        <taxon>Gunneridae</taxon>
        <taxon>Pentapetalae</taxon>
        <taxon>asterids</taxon>
        <taxon>lamiids</taxon>
        <taxon>Lamiales</taxon>
        <taxon>Lamiaceae</taxon>
        <taxon>Nepetoideae</taxon>
        <taxon>Mentheae</taxon>
        <taxon>Salviinae</taxon>
        <taxon>Salvia</taxon>
        <taxon>Salvia subgen. Calosphace</taxon>
        <taxon>core Calosphace</taxon>
    </lineage>
</organism>
<keyword evidence="2" id="KW-1185">Reference proteome</keyword>